<evidence type="ECO:0000256" key="12">
    <source>
        <dbReference type="ARBA" id="ARBA00023136"/>
    </source>
</evidence>
<keyword evidence="10 13" id="KW-1133">Transmembrane helix</keyword>
<dbReference type="PROSITE" id="PS50109">
    <property type="entry name" value="HIS_KIN"/>
    <property type="match status" value="1"/>
</dbReference>
<dbReference type="PRINTS" id="PR00344">
    <property type="entry name" value="BCTRLSENSOR"/>
</dbReference>
<comment type="catalytic activity">
    <reaction evidence="1">
        <text>ATP + protein L-histidine = ADP + protein N-phospho-L-histidine.</text>
        <dbReference type="EC" id="2.7.13.3"/>
    </reaction>
</comment>
<feature type="domain" description="Histidine kinase" evidence="14">
    <location>
        <begin position="284"/>
        <end position="506"/>
    </location>
</feature>
<dbReference type="GO" id="GO:0000155">
    <property type="term" value="F:phosphorelay sensor kinase activity"/>
    <property type="evidence" value="ECO:0007669"/>
    <property type="project" value="InterPro"/>
</dbReference>
<keyword evidence="4" id="KW-0597">Phosphoprotein</keyword>
<dbReference type="CDD" id="cd16922">
    <property type="entry name" value="HATPase_EvgS-ArcB-TorS-like"/>
    <property type="match status" value="1"/>
</dbReference>
<dbReference type="Pfam" id="PF02518">
    <property type="entry name" value="HATPase_c"/>
    <property type="match status" value="1"/>
</dbReference>
<organism evidence="15">
    <name type="scientific">uncultured Sulfurovum sp</name>
    <dbReference type="NCBI Taxonomy" id="269237"/>
    <lineage>
        <taxon>Bacteria</taxon>
        <taxon>Pseudomonadati</taxon>
        <taxon>Campylobacterota</taxon>
        <taxon>Epsilonproteobacteria</taxon>
        <taxon>Campylobacterales</taxon>
        <taxon>Sulfurovaceae</taxon>
        <taxon>Sulfurovum</taxon>
        <taxon>environmental samples</taxon>
    </lineage>
</organism>
<dbReference type="SUPFAM" id="SSF55874">
    <property type="entry name" value="ATPase domain of HSP90 chaperone/DNA topoisomerase II/histidine kinase"/>
    <property type="match status" value="1"/>
</dbReference>
<dbReference type="GO" id="GO:0016020">
    <property type="term" value="C:membrane"/>
    <property type="evidence" value="ECO:0007669"/>
    <property type="project" value="UniProtKB-SubCell"/>
</dbReference>
<dbReference type="InterPro" id="IPR036890">
    <property type="entry name" value="HATPase_C_sf"/>
</dbReference>
<dbReference type="SUPFAM" id="SSF47384">
    <property type="entry name" value="Homodimeric domain of signal transducing histidine kinase"/>
    <property type="match status" value="1"/>
</dbReference>
<keyword evidence="8 15" id="KW-0418">Kinase</keyword>
<dbReference type="Pfam" id="PF00512">
    <property type="entry name" value="HisKA"/>
    <property type="match status" value="1"/>
</dbReference>
<keyword evidence="11" id="KW-0902">Two-component regulatory system</keyword>
<proteinExistence type="predicted"/>
<keyword evidence="6 13" id="KW-0812">Transmembrane</keyword>
<evidence type="ECO:0000259" key="14">
    <source>
        <dbReference type="PROSITE" id="PS50109"/>
    </source>
</evidence>
<comment type="subcellular location">
    <subcellularLocation>
        <location evidence="2">Membrane</location>
    </subcellularLocation>
</comment>
<keyword evidence="5" id="KW-0808">Transferase</keyword>
<dbReference type="AlphaFoldDB" id="A0A6S6SQG3"/>
<dbReference type="CDD" id="cd00082">
    <property type="entry name" value="HisKA"/>
    <property type="match status" value="1"/>
</dbReference>
<dbReference type="Gene3D" id="1.10.287.130">
    <property type="match status" value="1"/>
</dbReference>
<accession>A0A6S6SQG3</accession>
<dbReference type="GO" id="GO:0005524">
    <property type="term" value="F:ATP binding"/>
    <property type="evidence" value="ECO:0007669"/>
    <property type="project" value="UniProtKB-KW"/>
</dbReference>
<evidence type="ECO:0000256" key="8">
    <source>
        <dbReference type="ARBA" id="ARBA00022777"/>
    </source>
</evidence>
<protein>
    <recommendedName>
        <fullName evidence="3">histidine kinase</fullName>
        <ecNumber evidence="3">2.7.13.3</ecNumber>
    </recommendedName>
</protein>
<evidence type="ECO:0000256" key="13">
    <source>
        <dbReference type="SAM" id="Phobius"/>
    </source>
</evidence>
<evidence type="ECO:0000256" key="9">
    <source>
        <dbReference type="ARBA" id="ARBA00022840"/>
    </source>
</evidence>
<evidence type="ECO:0000256" key="1">
    <source>
        <dbReference type="ARBA" id="ARBA00000085"/>
    </source>
</evidence>
<feature type="transmembrane region" description="Helical" evidence="13">
    <location>
        <begin position="201"/>
        <end position="222"/>
    </location>
</feature>
<dbReference type="EMBL" id="CACVAP010000047">
    <property type="protein sequence ID" value="CAA6805554.1"/>
    <property type="molecule type" value="Genomic_DNA"/>
</dbReference>
<sequence length="741" mass="86143">MLNNKKVILFFLFLSVIVFILFVIRAGEFTLEYKNNKSYLLKVDVLEQLDKVVNLAKSEKKLTFIYLLNHNETNFYNLENTRRQTKSQLYRLRNTTLGKDTFENVANEVRVSLEQLVKIHNEVDGFSAIHKNLKNSYDKKVINILTNRIEYIMQSFPLEYREGLDKWFNYATLGLDKKRARLLLKNKHTFVDINNKLEREIFLYVLASILFLFFILFLLYWFKEIKRHKIELVATLKEIEAELNDQQRLGIHEVLKKNNTLEVYKFLAKTIKEPNMAKDQFLANMSHEVRTPLNGIIGFTTLLQSTELNDEQEDFLNIIAESSNNLLTIVNDILDFSKVTSGYLEVENISFNILEKIEATIESYTEKVSEKNIELGLYLDPTLPISVLGDPTRISQVLLNLLGNAVKFTQEKGEINISITLLLVNANKANIRFSVQDTGIGIDKSKQDQIFDAFSQADISTNRKFGGTGLGLTISKQFVELMGGKLELESEKGKGSNFYFDLTLDIDGENNTRAQRDYTELKVGYLVKKKHEYREVEENIKSYVMWTKADYHPYDEAELLNFEREFLPDILFINEHYIKSERTLKRLALLPIKLVLITNSKISETKKIDEKNLHKTVYSPINYTKIMKILDREGNPPLNNILLYKKSKLSGKIYYSILKSFGFEVDIYYSIYEFKTQLEKKKYKYALFDDKNTNNEIMVKIIEKNGAIPFLFSEEKGNTDCCQVLDYSIDAHSLNEHLKTA</sequence>
<dbReference type="InterPro" id="IPR036097">
    <property type="entry name" value="HisK_dim/P_sf"/>
</dbReference>
<dbReference type="InterPro" id="IPR003661">
    <property type="entry name" value="HisK_dim/P_dom"/>
</dbReference>
<evidence type="ECO:0000256" key="10">
    <source>
        <dbReference type="ARBA" id="ARBA00022989"/>
    </source>
</evidence>
<dbReference type="PANTHER" id="PTHR45339:SF1">
    <property type="entry name" value="HYBRID SIGNAL TRANSDUCTION HISTIDINE KINASE J"/>
    <property type="match status" value="1"/>
</dbReference>
<dbReference type="FunFam" id="3.30.565.10:FF:000010">
    <property type="entry name" value="Sensor histidine kinase RcsC"/>
    <property type="match status" value="1"/>
</dbReference>
<evidence type="ECO:0000256" key="2">
    <source>
        <dbReference type="ARBA" id="ARBA00004370"/>
    </source>
</evidence>
<dbReference type="Gene3D" id="3.30.565.10">
    <property type="entry name" value="Histidine kinase-like ATPase, C-terminal domain"/>
    <property type="match status" value="1"/>
</dbReference>
<dbReference type="EC" id="2.7.13.3" evidence="3"/>
<evidence type="ECO:0000313" key="15">
    <source>
        <dbReference type="EMBL" id="CAA6805554.1"/>
    </source>
</evidence>
<evidence type="ECO:0000256" key="11">
    <source>
        <dbReference type="ARBA" id="ARBA00023012"/>
    </source>
</evidence>
<dbReference type="InterPro" id="IPR003594">
    <property type="entry name" value="HATPase_dom"/>
</dbReference>
<evidence type="ECO:0000256" key="3">
    <source>
        <dbReference type="ARBA" id="ARBA00012438"/>
    </source>
</evidence>
<keyword evidence="9" id="KW-0067">ATP-binding</keyword>
<evidence type="ECO:0000256" key="6">
    <source>
        <dbReference type="ARBA" id="ARBA00022692"/>
    </source>
</evidence>
<dbReference type="PANTHER" id="PTHR45339">
    <property type="entry name" value="HYBRID SIGNAL TRANSDUCTION HISTIDINE KINASE J"/>
    <property type="match status" value="1"/>
</dbReference>
<evidence type="ECO:0000256" key="7">
    <source>
        <dbReference type="ARBA" id="ARBA00022741"/>
    </source>
</evidence>
<keyword evidence="7" id="KW-0547">Nucleotide-binding</keyword>
<dbReference type="InterPro" id="IPR004358">
    <property type="entry name" value="Sig_transdc_His_kin-like_C"/>
</dbReference>
<dbReference type="InterPro" id="IPR005467">
    <property type="entry name" value="His_kinase_dom"/>
</dbReference>
<dbReference type="SMART" id="SM00387">
    <property type="entry name" value="HATPase_c"/>
    <property type="match status" value="1"/>
</dbReference>
<reference evidence="15" key="1">
    <citation type="submission" date="2020-01" db="EMBL/GenBank/DDBJ databases">
        <authorList>
            <person name="Meier V. D."/>
            <person name="Meier V D."/>
        </authorList>
    </citation>
    <scope>NUCLEOTIDE SEQUENCE</scope>
    <source>
        <strain evidence="15">HLG_WM_MAG_06</strain>
    </source>
</reference>
<dbReference type="FunFam" id="1.10.287.130:FF:000004">
    <property type="entry name" value="Ethylene receptor 1"/>
    <property type="match status" value="1"/>
</dbReference>
<name>A0A6S6SQG3_9BACT</name>
<evidence type="ECO:0000256" key="4">
    <source>
        <dbReference type="ARBA" id="ARBA00022553"/>
    </source>
</evidence>
<gene>
    <name evidence="15" type="ORF">HELGO_WM3921</name>
</gene>
<dbReference type="SMART" id="SM00388">
    <property type="entry name" value="HisKA"/>
    <property type="match status" value="1"/>
</dbReference>
<keyword evidence="12 13" id="KW-0472">Membrane</keyword>
<evidence type="ECO:0000256" key="5">
    <source>
        <dbReference type="ARBA" id="ARBA00022679"/>
    </source>
</evidence>